<name>A0ABS8YFP7_9BACL</name>
<gene>
    <name evidence="5" type="ORF">LQV63_16080</name>
</gene>
<keyword evidence="6" id="KW-1185">Reference proteome</keyword>
<comment type="similarity">
    <text evidence="1">Belongs to the peptidase S51 family.</text>
</comment>
<proteinExistence type="inferred from homology"/>
<dbReference type="InterPro" id="IPR005320">
    <property type="entry name" value="Peptidase_S51"/>
</dbReference>
<dbReference type="InterPro" id="IPR029062">
    <property type="entry name" value="Class_I_gatase-like"/>
</dbReference>
<dbReference type="SUPFAM" id="SSF52317">
    <property type="entry name" value="Class I glutamine amidotransferase-like"/>
    <property type="match status" value="1"/>
</dbReference>
<evidence type="ECO:0000256" key="4">
    <source>
        <dbReference type="ARBA" id="ARBA00022825"/>
    </source>
</evidence>
<accession>A0ABS8YFP7</accession>
<comment type="caution">
    <text evidence="5">The sequence shown here is derived from an EMBL/GenBank/DDBJ whole genome shotgun (WGS) entry which is preliminary data.</text>
</comment>
<sequence length="234" mass="25753">MKHIIAMGGGGFSMEPENPLLDLYILRQSGSEQPKICFLPTASGDADGYIQRFYKAFGEHACIPSHLSLFNAPTKDLEDYVLSKDIIYVGGGNTRNLLVLWKEWGLDRILRTAWEQGIILAGLSAGSICWFEEGVTDSIPGELTGLACLGFLSGSNCPHYDGEADRRPSYHRLMQAGKISGGIATDDGAAIHYRDQELYRVIGSRPEAKAYHVDCIDGQVMESEIIPEYLGNMF</sequence>
<evidence type="ECO:0000256" key="1">
    <source>
        <dbReference type="ARBA" id="ARBA00006534"/>
    </source>
</evidence>
<evidence type="ECO:0000313" key="5">
    <source>
        <dbReference type="EMBL" id="MCE5170823.1"/>
    </source>
</evidence>
<dbReference type="CDD" id="cd03146">
    <property type="entry name" value="GAT1_Peptidase_E"/>
    <property type="match status" value="1"/>
</dbReference>
<dbReference type="EMBL" id="JAJNBZ010000012">
    <property type="protein sequence ID" value="MCE5170823.1"/>
    <property type="molecule type" value="Genomic_DNA"/>
</dbReference>
<protein>
    <submittedName>
        <fullName evidence="5">Peptidase E</fullName>
    </submittedName>
</protein>
<dbReference type="Gene3D" id="3.40.50.880">
    <property type="match status" value="1"/>
</dbReference>
<keyword evidence="3" id="KW-0378">Hydrolase</keyword>
<evidence type="ECO:0000256" key="3">
    <source>
        <dbReference type="ARBA" id="ARBA00022801"/>
    </source>
</evidence>
<dbReference type="PANTHER" id="PTHR20842">
    <property type="entry name" value="PROTEASE S51 ALPHA-ASPARTYL DIPEPTIDASE"/>
    <property type="match status" value="1"/>
</dbReference>
<dbReference type="PANTHER" id="PTHR20842:SF0">
    <property type="entry name" value="ALPHA-ASPARTYL DIPEPTIDASE"/>
    <property type="match status" value="1"/>
</dbReference>
<evidence type="ECO:0000313" key="6">
    <source>
        <dbReference type="Proteomes" id="UP001199916"/>
    </source>
</evidence>
<dbReference type="Pfam" id="PF03575">
    <property type="entry name" value="Peptidase_S51"/>
    <property type="match status" value="1"/>
</dbReference>
<reference evidence="5 6" key="1">
    <citation type="submission" date="2021-11" db="EMBL/GenBank/DDBJ databases">
        <title>Draft genome sequence of Paenibacillus profundus YoMME, a new Gram-positive bacteria with exoelectrogenic properties.</title>
        <authorList>
            <person name="Hubenova Y."/>
            <person name="Hubenova E."/>
            <person name="Manasiev Y."/>
            <person name="Peykov S."/>
            <person name="Mitov M."/>
        </authorList>
    </citation>
    <scope>NUCLEOTIDE SEQUENCE [LARGE SCALE GENOMIC DNA]</scope>
    <source>
        <strain evidence="5 6">YoMME</strain>
    </source>
</reference>
<keyword evidence="2" id="KW-0645">Protease</keyword>
<dbReference type="Proteomes" id="UP001199916">
    <property type="component" value="Unassembled WGS sequence"/>
</dbReference>
<evidence type="ECO:0000256" key="2">
    <source>
        <dbReference type="ARBA" id="ARBA00022670"/>
    </source>
</evidence>
<dbReference type="RefSeq" id="WP_233697490.1">
    <property type="nucleotide sequence ID" value="NZ_JAJNBZ010000012.1"/>
</dbReference>
<keyword evidence="4" id="KW-0720">Serine protease</keyword>
<organism evidence="5 6">
    <name type="scientific">Paenibacillus profundus</name>
    <dbReference type="NCBI Taxonomy" id="1173085"/>
    <lineage>
        <taxon>Bacteria</taxon>
        <taxon>Bacillati</taxon>
        <taxon>Bacillota</taxon>
        <taxon>Bacilli</taxon>
        <taxon>Bacillales</taxon>
        <taxon>Paenibacillaceae</taxon>
        <taxon>Paenibacillus</taxon>
    </lineage>
</organism>